<keyword evidence="7" id="KW-0418">Kinase</keyword>
<dbReference type="Pfam" id="PF00069">
    <property type="entry name" value="Pkinase"/>
    <property type="match status" value="1"/>
</dbReference>
<dbReference type="FunFam" id="3.30.200.20:FF:000096">
    <property type="entry name" value="Non-specific serine/threonine protein kinase"/>
    <property type="match status" value="1"/>
</dbReference>
<dbReference type="InterPro" id="IPR000719">
    <property type="entry name" value="Prot_kinase_dom"/>
</dbReference>
<comment type="similarity">
    <text evidence="2">Belongs to the protein kinase superfamily. CAMK Ser/Thr protein kinase family. SNF1 subfamily.</text>
</comment>
<dbReference type="InterPro" id="IPR018451">
    <property type="entry name" value="NAF/FISL_domain"/>
</dbReference>
<evidence type="ECO:0000256" key="1">
    <source>
        <dbReference type="ARBA" id="ARBA00001936"/>
    </source>
</evidence>
<evidence type="ECO:0000256" key="6">
    <source>
        <dbReference type="ARBA" id="ARBA00022741"/>
    </source>
</evidence>
<name>A0A4S8J9X6_MUSBA</name>
<comment type="catalytic activity">
    <reaction evidence="10">
        <text>L-threonyl-[protein] + ATP = O-phospho-L-threonyl-[protein] + ADP + H(+)</text>
        <dbReference type="Rhea" id="RHEA:46608"/>
        <dbReference type="Rhea" id="RHEA-COMP:11060"/>
        <dbReference type="Rhea" id="RHEA-COMP:11605"/>
        <dbReference type="ChEBI" id="CHEBI:15378"/>
        <dbReference type="ChEBI" id="CHEBI:30013"/>
        <dbReference type="ChEBI" id="CHEBI:30616"/>
        <dbReference type="ChEBI" id="CHEBI:61977"/>
        <dbReference type="ChEBI" id="CHEBI:456216"/>
        <dbReference type="EC" id="2.7.11.1"/>
    </reaction>
</comment>
<keyword evidence="14" id="KW-0812">Transmembrane</keyword>
<comment type="caution">
    <text evidence="17">The sequence shown here is derived from an EMBL/GenBank/DDBJ whole genome shotgun (WGS) entry which is preliminary data.</text>
</comment>
<dbReference type="InterPro" id="IPR017441">
    <property type="entry name" value="Protein_kinase_ATP_BS"/>
</dbReference>
<dbReference type="GO" id="GO:0005524">
    <property type="term" value="F:ATP binding"/>
    <property type="evidence" value="ECO:0007669"/>
    <property type="project" value="UniProtKB-UniRule"/>
</dbReference>
<evidence type="ECO:0000256" key="12">
    <source>
        <dbReference type="PROSITE-ProRule" id="PRU10141"/>
    </source>
</evidence>
<keyword evidence="9" id="KW-0464">Manganese</keyword>
<keyword evidence="4" id="KW-0723">Serine/threonine-protein kinase</keyword>
<dbReference type="PROSITE" id="PS00107">
    <property type="entry name" value="PROTEIN_KINASE_ATP"/>
    <property type="match status" value="1"/>
</dbReference>
<dbReference type="GO" id="GO:0106310">
    <property type="term" value="F:protein serine kinase activity"/>
    <property type="evidence" value="ECO:0007669"/>
    <property type="project" value="RHEA"/>
</dbReference>
<evidence type="ECO:0000313" key="17">
    <source>
        <dbReference type="EMBL" id="THU57532.1"/>
    </source>
</evidence>
<dbReference type="PROSITE" id="PS00108">
    <property type="entry name" value="PROTEIN_KINASE_ST"/>
    <property type="match status" value="1"/>
</dbReference>
<dbReference type="STRING" id="52838.A0A4S8J9X6"/>
<dbReference type="InterPro" id="IPR011009">
    <property type="entry name" value="Kinase-like_dom_sf"/>
</dbReference>
<evidence type="ECO:0000256" key="3">
    <source>
        <dbReference type="ARBA" id="ARBA00012513"/>
    </source>
</evidence>
<dbReference type="AlphaFoldDB" id="A0A4S8J9X6"/>
<evidence type="ECO:0000256" key="13">
    <source>
        <dbReference type="SAM" id="MobiDB-lite"/>
    </source>
</evidence>
<organism evidence="17 18">
    <name type="scientific">Musa balbisiana</name>
    <name type="common">Banana</name>
    <dbReference type="NCBI Taxonomy" id="52838"/>
    <lineage>
        <taxon>Eukaryota</taxon>
        <taxon>Viridiplantae</taxon>
        <taxon>Streptophyta</taxon>
        <taxon>Embryophyta</taxon>
        <taxon>Tracheophyta</taxon>
        <taxon>Spermatophyta</taxon>
        <taxon>Magnoliopsida</taxon>
        <taxon>Liliopsida</taxon>
        <taxon>Zingiberales</taxon>
        <taxon>Musaceae</taxon>
        <taxon>Musa</taxon>
    </lineage>
</organism>
<feature type="domain" description="Protein kinase" evidence="15">
    <location>
        <begin position="110"/>
        <end position="365"/>
    </location>
</feature>
<dbReference type="CDD" id="cd12195">
    <property type="entry name" value="CIPK_C"/>
    <property type="match status" value="1"/>
</dbReference>
<dbReference type="FunFam" id="1.10.510.10:FF:000279">
    <property type="entry name" value="Non-specific serine/threonine protein kinase"/>
    <property type="match status" value="1"/>
</dbReference>
<dbReference type="InterPro" id="IPR004041">
    <property type="entry name" value="NAF_dom"/>
</dbReference>
<keyword evidence="14" id="KW-1133">Transmembrane helix</keyword>
<feature type="compositionally biased region" description="Basic and acidic residues" evidence="13">
    <location>
        <begin position="26"/>
        <end position="41"/>
    </location>
</feature>
<keyword evidence="18" id="KW-1185">Reference proteome</keyword>
<accession>A0A4S8J9X6</accession>
<evidence type="ECO:0000256" key="11">
    <source>
        <dbReference type="ARBA" id="ARBA00048679"/>
    </source>
</evidence>
<dbReference type="FunFam" id="3.30.310.80:FF:000005">
    <property type="entry name" value="Non-specific serine/threonine protein kinase"/>
    <property type="match status" value="1"/>
</dbReference>
<dbReference type="PANTHER" id="PTHR43895">
    <property type="entry name" value="CALCIUM/CALMODULIN-DEPENDENT PROTEIN KINASE KINASE-RELATED"/>
    <property type="match status" value="1"/>
</dbReference>
<dbReference type="PROSITE" id="PS50816">
    <property type="entry name" value="NAF"/>
    <property type="match status" value="1"/>
</dbReference>
<keyword evidence="6 12" id="KW-0547">Nucleotide-binding</keyword>
<feature type="binding site" evidence="12">
    <location>
        <position position="139"/>
    </location>
    <ligand>
        <name>ATP</name>
        <dbReference type="ChEBI" id="CHEBI:30616"/>
    </ligand>
</feature>
<dbReference type="Pfam" id="PF03822">
    <property type="entry name" value="NAF"/>
    <property type="match status" value="1"/>
</dbReference>
<keyword evidence="5" id="KW-0808">Transferase</keyword>
<evidence type="ECO:0000256" key="14">
    <source>
        <dbReference type="SAM" id="Phobius"/>
    </source>
</evidence>
<dbReference type="EMBL" id="PYDT01000006">
    <property type="protein sequence ID" value="THU57532.1"/>
    <property type="molecule type" value="Genomic_DNA"/>
</dbReference>
<evidence type="ECO:0000256" key="8">
    <source>
        <dbReference type="ARBA" id="ARBA00022840"/>
    </source>
</evidence>
<feature type="transmembrane region" description="Helical" evidence="14">
    <location>
        <begin position="292"/>
        <end position="311"/>
    </location>
</feature>
<dbReference type="InterPro" id="IPR008271">
    <property type="entry name" value="Ser/Thr_kinase_AS"/>
</dbReference>
<dbReference type="Proteomes" id="UP000317650">
    <property type="component" value="Chromosome 3"/>
</dbReference>
<sequence length="542" mass="60786">MPMRRDAMQSAGEEQPMSRLRSYSKTRTDRERTAAATEGRHIPPFRDGCVKSSPLTEIGGARLLFDGQCRIVVLIENRGAAGRSEAREKGMGKEAEEASREARKLVFGKYEMGRVLGKGTFGKVYYGRELRSGESVAIKVIDKEQIRRQAGMMEQIQREIAVMRLVRHPNVVELREVMATRSRIFFVMEYVRGGELFARVVRGRLPEDQARRYFHQLISAVDFCHSRGVSHRDLKPENLLLDEHGDLKVSDFGLSALPEQLRHDGLLHTQCGTPAYVAPEVLSRRGYDGAKADLWSCGVILFVLLAGFLPFQDASLMRMYRKVVKAEYQIPPWFSGEARRLVSRLLVVNPEKRISMPAIMQLPWFKKGSCRPPPIQIPPPSPPPLPLQPEEEEVKPATPRFYNAFELITSMSSGSDLSSLFENRRKAGTVFTSRSPAAEIVERLERVGRALGFGVARAKSYKVRMEGKTEGRKGRLAVTAEVFEAAAGVAVVEFSKSTGDTLEYTKFCEEDVRPGLKDIVWTWQGDDPTSVGSGEPRHDSGR</sequence>
<reference evidence="17 18" key="1">
    <citation type="journal article" date="2019" name="Nat. Plants">
        <title>Genome sequencing of Musa balbisiana reveals subgenome evolution and function divergence in polyploid bananas.</title>
        <authorList>
            <person name="Yao X."/>
        </authorList>
    </citation>
    <scope>NUCLEOTIDE SEQUENCE [LARGE SCALE GENOMIC DNA]</scope>
    <source>
        <strain evidence="18">cv. DH-PKW</strain>
        <tissue evidence="17">Leaves</tissue>
    </source>
</reference>
<evidence type="ECO:0000256" key="7">
    <source>
        <dbReference type="ARBA" id="ARBA00022777"/>
    </source>
</evidence>
<dbReference type="Gene3D" id="1.10.510.10">
    <property type="entry name" value="Transferase(Phosphotransferase) domain 1"/>
    <property type="match status" value="1"/>
</dbReference>
<dbReference type="SMART" id="SM00220">
    <property type="entry name" value="S_TKc"/>
    <property type="match status" value="1"/>
</dbReference>
<keyword evidence="8 12" id="KW-0067">ATP-binding</keyword>
<gene>
    <name evidence="17" type="ORF">C4D60_Mb03t04510</name>
</gene>
<evidence type="ECO:0000259" key="16">
    <source>
        <dbReference type="PROSITE" id="PS50816"/>
    </source>
</evidence>
<comment type="catalytic activity">
    <reaction evidence="11">
        <text>L-seryl-[protein] + ATP = O-phospho-L-seryl-[protein] + ADP + H(+)</text>
        <dbReference type="Rhea" id="RHEA:17989"/>
        <dbReference type="Rhea" id="RHEA-COMP:9863"/>
        <dbReference type="Rhea" id="RHEA-COMP:11604"/>
        <dbReference type="ChEBI" id="CHEBI:15378"/>
        <dbReference type="ChEBI" id="CHEBI:29999"/>
        <dbReference type="ChEBI" id="CHEBI:30616"/>
        <dbReference type="ChEBI" id="CHEBI:83421"/>
        <dbReference type="ChEBI" id="CHEBI:456216"/>
        <dbReference type="EC" id="2.7.11.1"/>
    </reaction>
</comment>
<dbReference type="PANTHER" id="PTHR43895:SF162">
    <property type="entry name" value="CBL-INTERACTING SERINE_THREONINE-PROTEIN KINASE 25"/>
    <property type="match status" value="1"/>
</dbReference>
<dbReference type="Gene3D" id="3.30.310.80">
    <property type="entry name" value="Kinase associated domain 1, KA1"/>
    <property type="match status" value="1"/>
</dbReference>
<evidence type="ECO:0000256" key="5">
    <source>
        <dbReference type="ARBA" id="ARBA00022679"/>
    </source>
</evidence>
<dbReference type="GO" id="GO:0004674">
    <property type="term" value="F:protein serine/threonine kinase activity"/>
    <property type="evidence" value="ECO:0007669"/>
    <property type="project" value="UniProtKB-KW"/>
</dbReference>
<evidence type="ECO:0000256" key="10">
    <source>
        <dbReference type="ARBA" id="ARBA00047899"/>
    </source>
</evidence>
<keyword evidence="14" id="KW-0472">Membrane</keyword>
<evidence type="ECO:0000256" key="9">
    <source>
        <dbReference type="ARBA" id="ARBA00023211"/>
    </source>
</evidence>
<feature type="region of interest" description="Disordered" evidence="13">
    <location>
        <begin position="1"/>
        <end position="42"/>
    </location>
</feature>
<protein>
    <recommendedName>
        <fullName evidence="3">non-specific serine/threonine protein kinase</fullName>
        <ecNumber evidence="3">2.7.11.1</ecNumber>
    </recommendedName>
</protein>
<feature type="domain" description="NAF" evidence="16">
    <location>
        <begin position="397"/>
        <end position="422"/>
    </location>
</feature>
<proteinExistence type="inferred from homology"/>
<evidence type="ECO:0000256" key="2">
    <source>
        <dbReference type="ARBA" id="ARBA00006234"/>
    </source>
</evidence>
<dbReference type="PROSITE" id="PS50011">
    <property type="entry name" value="PROTEIN_KINASE_DOM"/>
    <property type="match status" value="1"/>
</dbReference>
<dbReference type="GO" id="GO:0007165">
    <property type="term" value="P:signal transduction"/>
    <property type="evidence" value="ECO:0007669"/>
    <property type="project" value="InterPro"/>
</dbReference>
<dbReference type="EC" id="2.7.11.1" evidence="3"/>
<comment type="cofactor">
    <cofactor evidence="1">
        <name>Mn(2+)</name>
        <dbReference type="ChEBI" id="CHEBI:29035"/>
    </cofactor>
</comment>
<evidence type="ECO:0000259" key="15">
    <source>
        <dbReference type="PROSITE" id="PS50011"/>
    </source>
</evidence>
<evidence type="ECO:0000313" key="18">
    <source>
        <dbReference type="Proteomes" id="UP000317650"/>
    </source>
</evidence>
<evidence type="ECO:0000256" key="4">
    <source>
        <dbReference type="ARBA" id="ARBA00022527"/>
    </source>
</evidence>
<dbReference type="SUPFAM" id="SSF56112">
    <property type="entry name" value="Protein kinase-like (PK-like)"/>
    <property type="match status" value="1"/>
</dbReference>
<dbReference type="CDD" id="cd14663">
    <property type="entry name" value="STKc_SnRK3"/>
    <property type="match status" value="1"/>
</dbReference>